<sequence length="370" mass="39726">MRRPAAKRRTLLLGTIAAVLVVAVGATLAVPTSRIAVQQVWCNVTRTWCANVPVDPEDRADGGGWRLHLGPVEAATWGNYYALGDSYSSGDGAGDYLAGTGVQGGCWRSANAYPERLAESYDFAGSLNFLACSGQRGNKLLESLESAESQLDEVTPHTSLVTVGIGGNDLGFTSVLKTCMMRVPLLESGACIGQEDTVAKRMRTFEATFDGVVQEVRDRAPDARIVVVGYPRLFPQEPTGMYYTLTPSDQRWLNKTILGFNKQLREAVAEADAEIADSGQVGSVEFVDAYDALEGHEIGADKPWVNGVLLRDLSRGVAIDRSTFHPNAQGQGAVGELVGAQLAQGPDRPFYATRETVRNASQDVLAAEAR</sequence>
<dbReference type="Pfam" id="PF13472">
    <property type="entry name" value="Lipase_GDSL_2"/>
    <property type="match status" value="1"/>
</dbReference>
<gene>
    <name evidence="4" type="ORF">Nans01_21570</name>
</gene>
<dbReference type="Proteomes" id="UP001165092">
    <property type="component" value="Unassembled WGS sequence"/>
</dbReference>
<dbReference type="RefSeq" id="WP_285759072.1">
    <property type="nucleotide sequence ID" value="NZ_BSQG01000003.1"/>
</dbReference>
<keyword evidence="2" id="KW-1015">Disulfide bond</keyword>
<dbReference type="AlphaFoldDB" id="A0A9W6UGN2"/>
<organism evidence="4 5">
    <name type="scientific">Nocardiopsis ansamitocini</name>
    <dbReference type="NCBI Taxonomy" id="1670832"/>
    <lineage>
        <taxon>Bacteria</taxon>
        <taxon>Bacillati</taxon>
        <taxon>Actinomycetota</taxon>
        <taxon>Actinomycetes</taxon>
        <taxon>Streptosporangiales</taxon>
        <taxon>Nocardiopsidaceae</taxon>
        <taxon>Nocardiopsis</taxon>
    </lineage>
</organism>
<evidence type="ECO:0000313" key="5">
    <source>
        <dbReference type="Proteomes" id="UP001165092"/>
    </source>
</evidence>
<feature type="active site" description="Nucleophile" evidence="1">
    <location>
        <position position="86"/>
    </location>
</feature>
<reference evidence="4" key="1">
    <citation type="submission" date="2023-02" db="EMBL/GenBank/DDBJ databases">
        <title>Nocardiopsis ansamitocini NBRC 112285.</title>
        <authorList>
            <person name="Ichikawa N."/>
            <person name="Sato H."/>
            <person name="Tonouchi N."/>
        </authorList>
    </citation>
    <scope>NUCLEOTIDE SEQUENCE</scope>
    <source>
        <strain evidence="4">NBRC 112285</strain>
    </source>
</reference>
<evidence type="ECO:0000313" key="4">
    <source>
        <dbReference type="EMBL" id="GLU47806.1"/>
    </source>
</evidence>
<dbReference type="EMBL" id="BSQG01000003">
    <property type="protein sequence ID" value="GLU47806.1"/>
    <property type="molecule type" value="Genomic_DNA"/>
</dbReference>
<dbReference type="InterPro" id="IPR013830">
    <property type="entry name" value="SGNH_hydro"/>
</dbReference>
<evidence type="ECO:0000259" key="3">
    <source>
        <dbReference type="Pfam" id="PF13472"/>
    </source>
</evidence>
<keyword evidence="5" id="KW-1185">Reference proteome</keyword>
<proteinExistence type="predicted"/>
<comment type="caution">
    <text evidence="4">The sequence shown here is derived from an EMBL/GenBank/DDBJ whole genome shotgun (WGS) entry which is preliminary data.</text>
</comment>
<dbReference type="SUPFAM" id="SSF52266">
    <property type="entry name" value="SGNH hydrolase"/>
    <property type="match status" value="1"/>
</dbReference>
<accession>A0A9W6UGN2</accession>
<dbReference type="Gene3D" id="3.40.50.1110">
    <property type="entry name" value="SGNH hydrolase"/>
    <property type="match status" value="1"/>
</dbReference>
<dbReference type="GO" id="GO:0004806">
    <property type="term" value="F:triacylglycerol lipase activity"/>
    <property type="evidence" value="ECO:0007669"/>
    <property type="project" value="TreeGrafter"/>
</dbReference>
<dbReference type="InterPro" id="IPR037460">
    <property type="entry name" value="SEST-like"/>
</dbReference>
<feature type="domain" description="SGNH hydrolase-type esterase" evidence="3">
    <location>
        <begin position="82"/>
        <end position="331"/>
    </location>
</feature>
<feature type="disulfide bond" evidence="2">
    <location>
        <begin position="106"/>
        <end position="132"/>
    </location>
</feature>
<dbReference type="PANTHER" id="PTHR37981">
    <property type="entry name" value="LIPASE 2"/>
    <property type="match status" value="1"/>
</dbReference>
<evidence type="ECO:0000256" key="1">
    <source>
        <dbReference type="PIRSR" id="PIRSR637460-1"/>
    </source>
</evidence>
<dbReference type="PANTHER" id="PTHR37981:SF1">
    <property type="entry name" value="SGNH HYDROLASE-TYPE ESTERASE DOMAIN-CONTAINING PROTEIN"/>
    <property type="match status" value="1"/>
</dbReference>
<feature type="active site" evidence="1">
    <location>
        <position position="325"/>
    </location>
</feature>
<dbReference type="CDD" id="cd01823">
    <property type="entry name" value="SEST_like"/>
    <property type="match status" value="1"/>
</dbReference>
<feature type="disulfide bond" evidence="2">
    <location>
        <begin position="179"/>
        <end position="191"/>
    </location>
</feature>
<dbReference type="GO" id="GO:0019433">
    <property type="term" value="P:triglyceride catabolic process"/>
    <property type="evidence" value="ECO:0007669"/>
    <property type="project" value="TreeGrafter"/>
</dbReference>
<name>A0A9W6UGN2_9ACTN</name>
<dbReference type="InterPro" id="IPR036514">
    <property type="entry name" value="SGNH_hydro_sf"/>
</dbReference>
<evidence type="ECO:0000256" key="2">
    <source>
        <dbReference type="PIRSR" id="PIRSR637460-2"/>
    </source>
</evidence>
<protein>
    <recommendedName>
        <fullName evidence="3">SGNH hydrolase-type esterase domain-containing protein</fullName>
    </recommendedName>
</protein>